<feature type="domain" description="FecR protein" evidence="5">
    <location>
        <begin position="62"/>
        <end position="155"/>
    </location>
</feature>
<dbReference type="Gene3D" id="2.60.120.1440">
    <property type="match status" value="1"/>
</dbReference>
<keyword evidence="2" id="KW-0472">Membrane</keyword>
<name>A0A250KUU9_9GAMM</name>
<keyword evidence="7" id="KW-1185">Reference proteome</keyword>
<dbReference type="PANTHER" id="PTHR12558">
    <property type="entry name" value="CELL DIVISION CYCLE 16,23,27"/>
    <property type="match status" value="1"/>
</dbReference>
<keyword evidence="3" id="KW-0998">Cell outer membrane</keyword>
<gene>
    <name evidence="6" type="ORF">sS8_3468</name>
</gene>
<protein>
    <submittedName>
        <fullName evidence="6">Tetratricopeptide repeat domain protein</fullName>
    </submittedName>
</protein>
<organism evidence="6 7">
    <name type="scientific">Methylocaldum marinum</name>
    <dbReference type="NCBI Taxonomy" id="1432792"/>
    <lineage>
        <taxon>Bacteria</taxon>
        <taxon>Pseudomonadati</taxon>
        <taxon>Pseudomonadota</taxon>
        <taxon>Gammaproteobacteria</taxon>
        <taxon>Methylococcales</taxon>
        <taxon>Methylococcaceae</taxon>
        <taxon>Methylocaldum</taxon>
    </lineage>
</organism>
<dbReference type="SUPFAM" id="SSF81901">
    <property type="entry name" value="HCP-like"/>
    <property type="match status" value="1"/>
</dbReference>
<evidence type="ECO:0000256" key="3">
    <source>
        <dbReference type="ARBA" id="ARBA00023237"/>
    </source>
</evidence>
<dbReference type="GO" id="GO:0009279">
    <property type="term" value="C:cell outer membrane"/>
    <property type="evidence" value="ECO:0007669"/>
    <property type="project" value="UniProtKB-SubCell"/>
</dbReference>
<evidence type="ECO:0000256" key="1">
    <source>
        <dbReference type="ARBA" id="ARBA00004442"/>
    </source>
</evidence>
<dbReference type="AlphaFoldDB" id="A0A250KUU9"/>
<evidence type="ECO:0000256" key="2">
    <source>
        <dbReference type="ARBA" id="ARBA00023136"/>
    </source>
</evidence>
<dbReference type="PANTHER" id="PTHR12558:SF13">
    <property type="entry name" value="CELL DIVISION CYCLE PROTEIN 27 HOMOLOG"/>
    <property type="match status" value="1"/>
</dbReference>
<dbReference type="SUPFAM" id="SSF56935">
    <property type="entry name" value="Porins"/>
    <property type="match status" value="1"/>
</dbReference>
<comment type="subcellular location">
    <subcellularLocation>
        <location evidence="1">Cell outer membrane</location>
    </subcellularLocation>
</comment>
<dbReference type="Proteomes" id="UP000266313">
    <property type="component" value="Chromosome"/>
</dbReference>
<dbReference type="InterPro" id="IPR011990">
    <property type="entry name" value="TPR-like_helical_dom_sf"/>
</dbReference>
<dbReference type="InterPro" id="IPR006860">
    <property type="entry name" value="FecR"/>
</dbReference>
<dbReference type="KEGG" id="mmai:sS8_3468"/>
<keyword evidence="4" id="KW-0732">Signal</keyword>
<dbReference type="Gene3D" id="2.40.170.20">
    <property type="entry name" value="TonB-dependent receptor, beta-barrel domain"/>
    <property type="match status" value="1"/>
</dbReference>
<dbReference type="InterPro" id="IPR019734">
    <property type="entry name" value="TPR_rpt"/>
</dbReference>
<proteinExistence type="predicted"/>
<reference evidence="6 7" key="1">
    <citation type="submission" date="2016-12" db="EMBL/GenBank/DDBJ databases">
        <title>Genome sequencing of Methylocaldum marinum.</title>
        <authorList>
            <person name="Takeuchi M."/>
            <person name="Kamagata Y."/>
            <person name="Hiraoka S."/>
            <person name="Oshima K."/>
            <person name="Hattori M."/>
            <person name="Iwasaki W."/>
        </authorList>
    </citation>
    <scope>NUCLEOTIDE SEQUENCE [LARGE SCALE GENOMIC DNA]</scope>
    <source>
        <strain evidence="6 7">S8</strain>
    </source>
</reference>
<sequence length="1117" mass="123931">MQKSAKLFLTIVAFFTSGPALSDACEQWAARLVSAQGRVEIKPSGKPSWEPAMSEETFCPGDKIRTLARSRASLLLPNQTYIALDQDTIVVFSDGKAEAPSWLELLTGALYARSRTSKPLDIRTPYINAAIKGTEFLIKAGPEGGQVTVFEGEVETSNTKGQVVLKDGQTAVAALGEAPRLALDLRPEDSVQWALYFPPLVDYAALQARVRDPHVAEALRLYADGDIVEALAALDRVPDARRDVDFAALYAGLLLSVGRVDEAEPLLAAQARGAKAPAAIDALRAVIALARNRKPEALDLANRAVQTDPAAASGWMAQSYARQAAFDLEGALASIDRAAALDRGDALVEARRAELLAGLGRWSDARKAAEHAVRINPRHPRAHVVLGFVELMDGDASEALASFGKGAELDSADPLARFGSGLALVRKGELKEGTAAIETAASLDPGDALIRSYLGKAYYEQKRNAVAEKQFDLAKTFDPKDPTPWFYEAIKKQTENRPVEAFKELQRAIELNDNRAVYRSKLALDDDLAARSAALGRIYTDLGFGQRAVVEGWRSLSVEPGNYSAHRLLADSYSSLPRHEIARASEVLQSQLLQPINTTPIQPHLAEGRLLIPDGAGPSRLSFNEFNPMFTRDRFSFQASGIAGSNDTFGEELVHSGLWDNFSYSLGQFHYETNGFRKNNDLRQDIYNVFAQGMVSPNLSIQAEYRHRHLEHGDLLFYGNLETFDDSFRREVTTDSIRTGLRYSPTANSDVILSAMYLDTLHNRVEMILSRIPKNLSETMSQRGFAGEAQYIYRRDPFDLILGGGRRDLSVELSNELASSLGLSSERIAYHIRHSNAYLYSHIRFPKTMTWTLGMSYDSSCNQWVGDYGQVNPKVGLAWELTADTILRLAAFRTFDRGVEHDATIEPTQIAGFNQFFDGYPTTDARRYGIGLDHKFSSDLMVGLEASLRDMITPILPKVSLDTQSEILKQEEMLYRAYGYWAINDNFAAGLEYQFDIYTSGDETRYQNHIAPLSLSYFHPSGLSSTITVTYVNQEALERNDPSSRNHDDNQFALLDFALRYRLPNRFGTAGFVVKNVLDQQFDFLGQNSLGYRTGRLEETPLFIPERTMFFHLTLAF</sequence>
<evidence type="ECO:0000313" key="6">
    <source>
        <dbReference type="EMBL" id="BBA35405.1"/>
    </source>
</evidence>
<feature type="chain" id="PRO_5012896957" evidence="4">
    <location>
        <begin position="23"/>
        <end position="1117"/>
    </location>
</feature>
<dbReference type="Pfam" id="PF13432">
    <property type="entry name" value="TPR_16"/>
    <property type="match status" value="2"/>
</dbReference>
<evidence type="ECO:0000256" key="4">
    <source>
        <dbReference type="SAM" id="SignalP"/>
    </source>
</evidence>
<dbReference type="Gene3D" id="1.25.40.10">
    <property type="entry name" value="Tetratricopeptide repeat domain"/>
    <property type="match status" value="1"/>
</dbReference>
<dbReference type="InterPro" id="IPR036942">
    <property type="entry name" value="Beta-barrel_TonB_sf"/>
</dbReference>
<dbReference type="EMBL" id="AP017928">
    <property type="protein sequence ID" value="BBA35405.1"/>
    <property type="molecule type" value="Genomic_DNA"/>
</dbReference>
<feature type="signal peptide" evidence="4">
    <location>
        <begin position="1"/>
        <end position="22"/>
    </location>
</feature>
<dbReference type="SMART" id="SM00028">
    <property type="entry name" value="TPR"/>
    <property type="match status" value="7"/>
</dbReference>
<evidence type="ECO:0000313" key="7">
    <source>
        <dbReference type="Proteomes" id="UP000266313"/>
    </source>
</evidence>
<evidence type="ECO:0000259" key="5">
    <source>
        <dbReference type="Pfam" id="PF04773"/>
    </source>
</evidence>
<dbReference type="Pfam" id="PF04773">
    <property type="entry name" value="FecR"/>
    <property type="match status" value="1"/>
</dbReference>
<accession>A0A250KUU9</accession>